<evidence type="ECO:0000313" key="1">
    <source>
        <dbReference type="EMBL" id="CUQ89389.1"/>
    </source>
</evidence>
<dbReference type="SUPFAM" id="SSF141571">
    <property type="entry name" value="Pentapeptide repeat-like"/>
    <property type="match status" value="1"/>
</dbReference>
<dbReference type="InterPro" id="IPR052949">
    <property type="entry name" value="PA_immunity-related"/>
</dbReference>
<accession>A0A174ZX90</accession>
<organism evidence="1 2">
    <name type="scientific">[Eubacterium] siraeum</name>
    <dbReference type="NCBI Taxonomy" id="39492"/>
    <lineage>
        <taxon>Bacteria</taxon>
        <taxon>Bacillati</taxon>
        <taxon>Bacillota</taxon>
        <taxon>Clostridia</taxon>
        <taxon>Eubacteriales</taxon>
        <taxon>Oscillospiraceae</taxon>
        <taxon>Oscillospiraceae incertae sedis</taxon>
    </lineage>
</organism>
<dbReference type="OrthoDB" id="67652at2"/>
<dbReference type="EMBL" id="CZBY01000016">
    <property type="protein sequence ID" value="CUQ89389.1"/>
    <property type="molecule type" value="Genomic_DNA"/>
</dbReference>
<name>A0A174ZX90_9FIRM</name>
<dbReference type="PANTHER" id="PTHR42999">
    <property type="entry name" value="ANTIBIOTIC RESISTANCE PROTEIN MCBG"/>
    <property type="match status" value="1"/>
</dbReference>
<dbReference type="InterPro" id="IPR001646">
    <property type="entry name" value="5peptide_repeat"/>
</dbReference>
<dbReference type="Pfam" id="PF13599">
    <property type="entry name" value="Pentapeptide_4"/>
    <property type="match status" value="1"/>
</dbReference>
<proteinExistence type="predicted"/>
<protein>
    <submittedName>
        <fullName evidence="1">Uncharacterized protein conserved in bacteria</fullName>
    </submittedName>
</protein>
<evidence type="ECO:0000313" key="2">
    <source>
        <dbReference type="Proteomes" id="UP000095662"/>
    </source>
</evidence>
<dbReference type="AlphaFoldDB" id="A0A174ZX90"/>
<dbReference type="STRING" id="39492.ERS852540_01911"/>
<gene>
    <name evidence="1" type="ORF">ERS852540_01911</name>
</gene>
<sequence>MTAESKSLSASLTAPKLPDNLFTVTDIDAELSKVRDDESDFIAADFSRLICAETDFSAICFRNCLFHGCRFTACDFTGCTFIDCVFKGCDISNSDFSESYFKACSFISCKAVGTAFKYSFYKNVSFDGGSFELSDFQRSKLQSVAVTDTDFSSALFSSCEIKQTELKNVTLARSVFFGTKLAGLDFTSCNIEGLTVSDTGAELKGAKVDVWQAAMFAKLLGLIIE</sequence>
<dbReference type="PANTHER" id="PTHR42999:SF1">
    <property type="entry name" value="PENTAPEPTIDE REPEAT-CONTAINING PROTEIN"/>
    <property type="match status" value="1"/>
</dbReference>
<dbReference type="Gene3D" id="2.160.20.80">
    <property type="entry name" value="E3 ubiquitin-protein ligase SopA"/>
    <property type="match status" value="1"/>
</dbReference>
<dbReference type="Proteomes" id="UP000095662">
    <property type="component" value="Unassembled WGS sequence"/>
</dbReference>
<reference evidence="1 2" key="1">
    <citation type="submission" date="2015-09" db="EMBL/GenBank/DDBJ databases">
        <authorList>
            <consortium name="Pathogen Informatics"/>
        </authorList>
    </citation>
    <scope>NUCLEOTIDE SEQUENCE [LARGE SCALE GENOMIC DNA]</scope>
    <source>
        <strain evidence="1 2">2789STDY5834928</strain>
    </source>
</reference>